<gene>
    <name evidence="3" type="ORF">ACEZDE_29550</name>
</gene>
<sequence>MGTGLFLPPFYCPIESAIHPAAERIEREAVAWLDATGIFTDAADRAWNIATHAAEFSCRLAPEGDEERLLLFAMWNHWMFGLDDARLDNSSRPVRAAETVDLSLRMIRCIEAPGSTMLGANPVADALADLVVRTRALTTPVQFQRLAEGARDFLLGVAWQNANIERGVVPPLADFVPGRIADVGGRFDAAFIEIANDIEVPAEQLYADPVRAVTEAAGFIVGCDNDLLSYAKEDRGGGAGQNILDVLMHHHRCSFAAALEQATAVRDRAMTLFLRLREQVAREAGPDLRRYLEGLGHFIAGNIQWSDTAPRYASPRNRHLLPDPLARLNVSLRDTPSDPRTEPLPIPTVAWWWTQLRTTASATAGSAAW</sequence>
<dbReference type="EMBL" id="JBHFAB010000029">
    <property type="protein sequence ID" value="MFC1420758.1"/>
    <property type="molecule type" value="Genomic_DNA"/>
</dbReference>
<dbReference type="RefSeq" id="WP_380542597.1">
    <property type="nucleotide sequence ID" value="NZ_JBHFAB010000029.1"/>
</dbReference>
<evidence type="ECO:0000313" key="4">
    <source>
        <dbReference type="Proteomes" id="UP001592531"/>
    </source>
</evidence>
<keyword evidence="2" id="KW-0460">Magnesium</keyword>
<evidence type="ECO:0000256" key="1">
    <source>
        <dbReference type="ARBA" id="ARBA00023239"/>
    </source>
</evidence>
<comment type="cofactor">
    <cofactor evidence="2">
        <name>Mg(2+)</name>
        <dbReference type="ChEBI" id="CHEBI:18420"/>
    </cofactor>
</comment>
<accession>A0ABV6W4B6</accession>
<dbReference type="PANTHER" id="PTHR35201">
    <property type="entry name" value="TERPENE SYNTHASE"/>
    <property type="match status" value="1"/>
</dbReference>
<organism evidence="3 4">
    <name type="scientific">Streptacidiphilus cavernicola</name>
    <dbReference type="NCBI Taxonomy" id="3342716"/>
    <lineage>
        <taxon>Bacteria</taxon>
        <taxon>Bacillati</taxon>
        <taxon>Actinomycetota</taxon>
        <taxon>Actinomycetes</taxon>
        <taxon>Kitasatosporales</taxon>
        <taxon>Streptomycetaceae</taxon>
        <taxon>Streptacidiphilus</taxon>
    </lineage>
</organism>
<dbReference type="Proteomes" id="UP001592531">
    <property type="component" value="Unassembled WGS sequence"/>
</dbReference>
<dbReference type="EC" id="4.2.3.-" evidence="2"/>
<evidence type="ECO:0000313" key="3">
    <source>
        <dbReference type="EMBL" id="MFC1420758.1"/>
    </source>
</evidence>
<reference evidence="3 4" key="1">
    <citation type="submission" date="2024-09" db="EMBL/GenBank/DDBJ databases">
        <authorList>
            <person name="Lee S.D."/>
        </authorList>
    </citation>
    <scope>NUCLEOTIDE SEQUENCE [LARGE SCALE GENOMIC DNA]</scope>
    <source>
        <strain evidence="3 4">N8-3</strain>
    </source>
</reference>
<dbReference type="InterPro" id="IPR008949">
    <property type="entry name" value="Isoprenoid_synthase_dom_sf"/>
</dbReference>
<protein>
    <recommendedName>
        <fullName evidence="2">Terpene synthase</fullName>
        <ecNumber evidence="2">4.2.3.-</ecNumber>
    </recommendedName>
</protein>
<dbReference type="SUPFAM" id="SSF48576">
    <property type="entry name" value="Terpenoid synthases"/>
    <property type="match status" value="1"/>
</dbReference>
<dbReference type="Gene3D" id="1.10.600.10">
    <property type="entry name" value="Farnesyl Diphosphate Synthase"/>
    <property type="match status" value="1"/>
</dbReference>
<name>A0ABV6W4B6_9ACTN</name>
<dbReference type="SFLD" id="SFLDG01020">
    <property type="entry name" value="Terpene_Cyclase_Like_2"/>
    <property type="match status" value="1"/>
</dbReference>
<dbReference type="PANTHER" id="PTHR35201:SF4">
    <property type="entry name" value="BETA-PINACENE SYNTHASE-RELATED"/>
    <property type="match status" value="1"/>
</dbReference>
<proteinExistence type="inferred from homology"/>
<comment type="similarity">
    <text evidence="2">Belongs to the terpene synthase family.</text>
</comment>
<dbReference type="SFLD" id="SFLDS00005">
    <property type="entry name" value="Isoprenoid_Synthase_Type_I"/>
    <property type="match status" value="1"/>
</dbReference>
<comment type="caution">
    <text evidence="3">The sequence shown here is derived from an EMBL/GenBank/DDBJ whole genome shotgun (WGS) entry which is preliminary data.</text>
</comment>
<dbReference type="InterPro" id="IPR034686">
    <property type="entry name" value="Terpene_cyclase-like_2"/>
</dbReference>
<dbReference type="Pfam" id="PF19086">
    <property type="entry name" value="Terpene_syn_C_2"/>
    <property type="match status" value="1"/>
</dbReference>
<keyword evidence="4" id="KW-1185">Reference proteome</keyword>
<evidence type="ECO:0000256" key="2">
    <source>
        <dbReference type="RuleBase" id="RU366034"/>
    </source>
</evidence>
<keyword evidence="2" id="KW-0479">Metal-binding</keyword>
<keyword evidence="1 2" id="KW-0456">Lyase</keyword>